<dbReference type="OrthoDB" id="4126315at2759"/>
<protein>
    <recommendedName>
        <fullName evidence="1">ABM domain-containing protein</fullName>
    </recommendedName>
</protein>
<keyword evidence="3" id="KW-1185">Reference proteome</keyword>
<dbReference type="RefSeq" id="XP_043170835.1">
    <property type="nucleotide sequence ID" value="XM_043314900.1"/>
</dbReference>
<dbReference type="EMBL" id="CAJRGZ010000022">
    <property type="protein sequence ID" value="CAG5171073.1"/>
    <property type="molecule type" value="Genomic_DNA"/>
</dbReference>
<evidence type="ECO:0000313" key="2">
    <source>
        <dbReference type="EMBL" id="CAG5171073.1"/>
    </source>
</evidence>
<dbReference type="Gene3D" id="3.30.70.100">
    <property type="match status" value="1"/>
</dbReference>
<dbReference type="InterPro" id="IPR011008">
    <property type="entry name" value="Dimeric_a/b-barrel"/>
</dbReference>
<evidence type="ECO:0000313" key="3">
    <source>
        <dbReference type="Proteomes" id="UP000676310"/>
    </source>
</evidence>
<dbReference type="Proteomes" id="UP000676310">
    <property type="component" value="Unassembled WGS sequence"/>
</dbReference>
<sequence length="121" mass="14123">MSQQPYTGPGASVHIKVTVAPESVPKFFSLIKPAYDAATAEPECIFFEIYQNPAIPGEIKYVENWNQSVEWLRNVQFHKPYYKPYFEESEALFIKPKKFEIWERMPGNDWVTVKNEMTDKA</sequence>
<gene>
    <name evidence="2" type="ORF">ALTATR162_LOCUS7272</name>
</gene>
<dbReference type="AlphaFoldDB" id="A0A8J2I5D2"/>
<comment type="caution">
    <text evidence="2">The sequence shown here is derived from an EMBL/GenBank/DDBJ whole genome shotgun (WGS) entry which is preliminary data.</text>
</comment>
<proteinExistence type="predicted"/>
<name>A0A8J2I5D2_9PLEO</name>
<dbReference type="GeneID" id="67019254"/>
<organism evidence="2 3">
    <name type="scientific">Alternaria atra</name>
    <dbReference type="NCBI Taxonomy" id="119953"/>
    <lineage>
        <taxon>Eukaryota</taxon>
        <taxon>Fungi</taxon>
        <taxon>Dikarya</taxon>
        <taxon>Ascomycota</taxon>
        <taxon>Pezizomycotina</taxon>
        <taxon>Dothideomycetes</taxon>
        <taxon>Pleosporomycetidae</taxon>
        <taxon>Pleosporales</taxon>
        <taxon>Pleosporineae</taxon>
        <taxon>Pleosporaceae</taxon>
        <taxon>Alternaria</taxon>
        <taxon>Alternaria sect. Ulocladioides</taxon>
    </lineage>
</organism>
<feature type="domain" description="ABM" evidence="1">
    <location>
        <begin position="13"/>
        <end position="66"/>
    </location>
</feature>
<dbReference type="InterPro" id="IPR007138">
    <property type="entry name" value="ABM_dom"/>
</dbReference>
<dbReference type="Pfam" id="PF03992">
    <property type="entry name" value="ABM"/>
    <property type="match status" value="1"/>
</dbReference>
<reference evidence="2" key="1">
    <citation type="submission" date="2021-05" db="EMBL/GenBank/DDBJ databases">
        <authorList>
            <person name="Stam R."/>
        </authorList>
    </citation>
    <scope>NUCLEOTIDE SEQUENCE</scope>
    <source>
        <strain evidence="2">CS162</strain>
    </source>
</reference>
<dbReference type="SUPFAM" id="SSF54909">
    <property type="entry name" value="Dimeric alpha+beta barrel"/>
    <property type="match status" value="1"/>
</dbReference>
<evidence type="ECO:0000259" key="1">
    <source>
        <dbReference type="Pfam" id="PF03992"/>
    </source>
</evidence>
<accession>A0A8J2I5D2</accession>